<dbReference type="InterPro" id="IPR023198">
    <property type="entry name" value="PGP-like_dom2"/>
</dbReference>
<dbReference type="InterPro" id="IPR050155">
    <property type="entry name" value="HAD-like_hydrolase_sf"/>
</dbReference>
<keyword evidence="2" id="KW-1185">Reference proteome</keyword>
<dbReference type="Pfam" id="PF13419">
    <property type="entry name" value="HAD_2"/>
    <property type="match status" value="1"/>
</dbReference>
<gene>
    <name evidence="1" type="ORF">WMO62_02415</name>
</gene>
<comment type="caution">
    <text evidence="1">The sequence shown here is derived from an EMBL/GenBank/DDBJ whole genome shotgun (WGS) entry which is preliminary data.</text>
</comment>
<dbReference type="PANTHER" id="PTHR43434:SF20">
    <property type="entry name" value="5'-NUCLEOTIDASE"/>
    <property type="match status" value="1"/>
</dbReference>
<evidence type="ECO:0000313" key="2">
    <source>
        <dbReference type="Proteomes" id="UP001470288"/>
    </source>
</evidence>
<dbReference type="InterPro" id="IPR041492">
    <property type="entry name" value="HAD_2"/>
</dbReference>
<protein>
    <submittedName>
        <fullName evidence="1">HAD hydrolase-like protein</fullName>
    </submittedName>
</protein>
<sequence>MKYKYIFFDLDGTLWDSREGITKGVQYALSKMGIEEPDLKKLERFIGPPLTESFPEFYGFTLDEARQGTIYYREYFDKYGIHQNKLFPGVREMLDALHKDGRILCTASSKPEVHVLTTLQAFGIDGCFDYICGGSLDESRCVKYKVIEELLHRLNLPEEEMDKVLMVGDRKHDVEGAAVFHIPCLGNAMGFAPEGELEAAGAIGVVHSMKELTDYILAH</sequence>
<name>A0ABV1HXN9_9FIRM</name>
<dbReference type="SFLD" id="SFLDS00003">
    <property type="entry name" value="Haloacid_Dehalogenase"/>
    <property type="match status" value="1"/>
</dbReference>
<dbReference type="SFLD" id="SFLDG01129">
    <property type="entry name" value="C1.5:_HAD__Beta-PGM__Phosphata"/>
    <property type="match status" value="1"/>
</dbReference>
<evidence type="ECO:0000313" key="1">
    <source>
        <dbReference type="EMBL" id="MEQ2577696.1"/>
    </source>
</evidence>
<dbReference type="RefSeq" id="WP_118509931.1">
    <property type="nucleotide sequence ID" value="NZ_JBBMFC010000003.1"/>
</dbReference>
<dbReference type="PANTHER" id="PTHR43434">
    <property type="entry name" value="PHOSPHOGLYCOLATE PHOSPHATASE"/>
    <property type="match status" value="1"/>
</dbReference>
<dbReference type="InterPro" id="IPR036412">
    <property type="entry name" value="HAD-like_sf"/>
</dbReference>
<dbReference type="Gene3D" id="3.40.50.1000">
    <property type="entry name" value="HAD superfamily/HAD-like"/>
    <property type="match status" value="1"/>
</dbReference>
<dbReference type="Proteomes" id="UP001470288">
    <property type="component" value="Unassembled WGS sequence"/>
</dbReference>
<proteinExistence type="predicted"/>
<dbReference type="InterPro" id="IPR023214">
    <property type="entry name" value="HAD_sf"/>
</dbReference>
<dbReference type="Gene3D" id="1.10.150.240">
    <property type="entry name" value="Putative phosphatase, domain 2"/>
    <property type="match status" value="1"/>
</dbReference>
<organism evidence="1 2">
    <name type="scientific">Hominiventricola aquisgranensis</name>
    <dbReference type="NCBI Taxonomy" id="3133164"/>
    <lineage>
        <taxon>Bacteria</taxon>
        <taxon>Bacillati</taxon>
        <taxon>Bacillota</taxon>
        <taxon>Clostridia</taxon>
        <taxon>Lachnospirales</taxon>
        <taxon>Lachnospiraceae</taxon>
        <taxon>Hominiventricola</taxon>
    </lineage>
</organism>
<accession>A0ABV1HXN9</accession>
<dbReference type="SUPFAM" id="SSF56784">
    <property type="entry name" value="HAD-like"/>
    <property type="match status" value="1"/>
</dbReference>
<reference evidence="1 2" key="1">
    <citation type="submission" date="2024-03" db="EMBL/GenBank/DDBJ databases">
        <title>Human intestinal bacterial collection.</title>
        <authorList>
            <person name="Pauvert C."/>
            <person name="Hitch T.C.A."/>
            <person name="Clavel T."/>
        </authorList>
    </citation>
    <scope>NUCLEOTIDE SEQUENCE [LARGE SCALE GENOMIC DNA]</scope>
    <source>
        <strain evidence="1 2">CLA-AA-H78B</strain>
    </source>
</reference>
<dbReference type="EMBL" id="JBBMFC010000003">
    <property type="protein sequence ID" value="MEQ2577696.1"/>
    <property type="molecule type" value="Genomic_DNA"/>
</dbReference>